<proteinExistence type="predicted"/>
<keyword evidence="3" id="KW-1185">Reference proteome</keyword>
<evidence type="ECO:0000256" key="1">
    <source>
        <dbReference type="SAM" id="MobiDB-lite"/>
    </source>
</evidence>
<comment type="caution">
    <text evidence="2">The sequence shown here is derived from an EMBL/GenBank/DDBJ whole genome shotgun (WGS) entry which is preliminary data.</text>
</comment>
<evidence type="ECO:0000313" key="2">
    <source>
        <dbReference type="EMBL" id="TVU12428.1"/>
    </source>
</evidence>
<feature type="region of interest" description="Disordered" evidence="1">
    <location>
        <begin position="61"/>
        <end position="132"/>
    </location>
</feature>
<dbReference type="AlphaFoldDB" id="A0A5J9TNG5"/>
<evidence type="ECO:0000313" key="3">
    <source>
        <dbReference type="Proteomes" id="UP000324897"/>
    </source>
</evidence>
<feature type="region of interest" description="Disordered" evidence="1">
    <location>
        <begin position="232"/>
        <end position="271"/>
    </location>
</feature>
<accession>A0A5J9TNG5</accession>
<reference evidence="2 3" key="1">
    <citation type="journal article" date="2019" name="Sci. Rep.">
        <title>A high-quality genome of Eragrostis curvula grass provides insights into Poaceae evolution and supports new strategies to enhance forage quality.</title>
        <authorList>
            <person name="Carballo J."/>
            <person name="Santos B.A.C.M."/>
            <person name="Zappacosta D."/>
            <person name="Garbus I."/>
            <person name="Selva J.P."/>
            <person name="Gallo C.A."/>
            <person name="Diaz A."/>
            <person name="Albertini E."/>
            <person name="Caccamo M."/>
            <person name="Echenique V."/>
        </authorList>
    </citation>
    <scope>NUCLEOTIDE SEQUENCE [LARGE SCALE GENOMIC DNA]</scope>
    <source>
        <strain evidence="3">cv. Victoria</strain>
        <tissue evidence="2">Leaf</tissue>
    </source>
</reference>
<gene>
    <name evidence="2" type="ORF">EJB05_46072</name>
</gene>
<feature type="compositionally biased region" description="Basic and acidic residues" evidence="1">
    <location>
        <begin position="112"/>
        <end position="126"/>
    </location>
</feature>
<feature type="region of interest" description="Disordered" evidence="1">
    <location>
        <begin position="1"/>
        <end position="46"/>
    </location>
</feature>
<dbReference type="EMBL" id="RWGY01000039">
    <property type="protein sequence ID" value="TVU12428.1"/>
    <property type="molecule type" value="Genomic_DNA"/>
</dbReference>
<name>A0A5J9TNG5_9POAL</name>
<sequence>MRKAARGWARRPLGAHSRGKFGPGFDRFRQGRNPRPPTRGGWPRRFPVSLARSPDAALRFLPATPQPSPPSRRRVPLRLPPGDARHSASFLQHSGLLPATSVTPSTCDEEGEATRETRATASRPERATPPPPLHRHELCFIAPHLVGASDASGASPSTCAMPRPPPHGCTATPPLGVVDIQVIGVALKVQFSKMITSRRQMRSFKWFWETCCIAHLRRWDYCFADKHADLPRRRGQRTERRGRASGVRACRDWPRKGIQPRAHGPLLPKEA</sequence>
<organism evidence="2 3">
    <name type="scientific">Eragrostis curvula</name>
    <name type="common">weeping love grass</name>
    <dbReference type="NCBI Taxonomy" id="38414"/>
    <lineage>
        <taxon>Eukaryota</taxon>
        <taxon>Viridiplantae</taxon>
        <taxon>Streptophyta</taxon>
        <taxon>Embryophyta</taxon>
        <taxon>Tracheophyta</taxon>
        <taxon>Spermatophyta</taxon>
        <taxon>Magnoliopsida</taxon>
        <taxon>Liliopsida</taxon>
        <taxon>Poales</taxon>
        <taxon>Poaceae</taxon>
        <taxon>PACMAD clade</taxon>
        <taxon>Chloridoideae</taxon>
        <taxon>Eragrostideae</taxon>
        <taxon>Eragrostidinae</taxon>
        <taxon>Eragrostis</taxon>
    </lineage>
</organism>
<dbReference type="Proteomes" id="UP000324897">
    <property type="component" value="Chromosome 3"/>
</dbReference>
<feature type="compositionally biased region" description="Basic and acidic residues" evidence="1">
    <location>
        <begin position="232"/>
        <end position="242"/>
    </location>
</feature>
<dbReference type="Gramene" id="TVU12428">
    <property type="protein sequence ID" value="TVU12428"/>
    <property type="gene ID" value="EJB05_46072"/>
</dbReference>
<protein>
    <submittedName>
        <fullName evidence="2">Uncharacterized protein</fullName>
    </submittedName>
</protein>
<feature type="non-terminal residue" evidence="2">
    <location>
        <position position="1"/>
    </location>
</feature>